<protein>
    <recommendedName>
        <fullName evidence="3 7">Flagellar hook-associated protein 2</fullName>
        <shortName evidence="7">HAP2</shortName>
    </recommendedName>
    <alternativeName>
        <fullName evidence="7">Flagellar cap protein</fullName>
    </alternativeName>
</protein>
<evidence type="ECO:0000313" key="11">
    <source>
        <dbReference type="Proteomes" id="UP000281332"/>
    </source>
</evidence>
<evidence type="ECO:0000259" key="9">
    <source>
        <dbReference type="Pfam" id="PF07195"/>
    </source>
</evidence>
<keyword evidence="10" id="KW-0282">Flagellum</keyword>
<evidence type="ECO:0000256" key="7">
    <source>
        <dbReference type="RuleBase" id="RU362066"/>
    </source>
</evidence>
<evidence type="ECO:0000259" key="8">
    <source>
        <dbReference type="Pfam" id="PF02465"/>
    </source>
</evidence>
<keyword evidence="11" id="KW-1185">Reference proteome</keyword>
<keyword evidence="10" id="KW-0969">Cilium</keyword>
<dbReference type="InterPro" id="IPR040026">
    <property type="entry name" value="FliD"/>
</dbReference>
<evidence type="ECO:0000256" key="6">
    <source>
        <dbReference type="ARBA" id="ARBA00025175"/>
    </source>
</evidence>
<reference evidence="10 11" key="1">
    <citation type="submission" date="2018-11" db="EMBL/GenBank/DDBJ databases">
        <title>Whole genome sequencing of Pantoea sp. RIT388.</title>
        <authorList>
            <person name="Gan H.M."/>
            <person name="Hudson A.O."/>
        </authorList>
    </citation>
    <scope>NUCLEOTIDE SEQUENCE [LARGE SCALE GENOMIC DNA]</scope>
    <source>
        <strain evidence="10 11">RIT388</strain>
    </source>
</reference>
<comment type="caution">
    <text evidence="10">The sequence shown here is derived from an EMBL/GenBank/DDBJ whole genome shotgun (WGS) entry which is preliminary data.</text>
</comment>
<dbReference type="InterPro" id="IPR010809">
    <property type="entry name" value="FliD_C"/>
</dbReference>
<organism evidence="10 11">
    <name type="scientific">Candidatus Pantoea deserta</name>
    <dbReference type="NCBI Taxonomy" id="1869313"/>
    <lineage>
        <taxon>Bacteria</taxon>
        <taxon>Pseudomonadati</taxon>
        <taxon>Pseudomonadota</taxon>
        <taxon>Gammaproteobacteria</taxon>
        <taxon>Enterobacterales</taxon>
        <taxon>Erwiniaceae</taxon>
        <taxon>Pantoea</taxon>
    </lineage>
</organism>
<evidence type="ECO:0000256" key="2">
    <source>
        <dbReference type="ARBA" id="ARBA00011255"/>
    </source>
</evidence>
<dbReference type="Proteomes" id="UP000281332">
    <property type="component" value="Unassembled WGS sequence"/>
</dbReference>
<dbReference type="GO" id="GO:0009421">
    <property type="term" value="C:bacterial-type flagellum filament cap"/>
    <property type="evidence" value="ECO:0007669"/>
    <property type="project" value="InterPro"/>
</dbReference>
<comment type="similarity">
    <text evidence="1 7">Belongs to the FliD family.</text>
</comment>
<gene>
    <name evidence="10" type="ORF">BBB56_01985</name>
</gene>
<feature type="domain" description="Flagellar hook-associated protein 2 N-terminal" evidence="8">
    <location>
        <begin position="17"/>
        <end position="109"/>
    </location>
</feature>
<sequence length="498" mass="52496">MATVSTSFSAMGIGTGGIDTASMLAQLQSAEQLRLTPYQSMQTSYKNKISSWGTISSLMTTLQSSVKKLSGEAFNTLTVSKNTSFTATATDKASADAHSVTVEQLATAHKLRTQGFDSADTQLGTQTSKEATRTITIQQGDGKPMTIELKDDQTSLNQIAKAINKQDGSVSASVQRNGDGQYQLMLSSKKTGTDGEMVVSVDGDSDLAAVLNTSHGGKVDGNADSQTDAMSQVTAAKDAKVNVDGTEYTRASNNINDIINGVTLSLNSVTKDKEPEQLTLTVDTSAIKTTLQDFVKQYNALLSETTASSKYVAAVTSGLGTTDVATKSSQSGPLMGDAMLRSMVSEIRSTVNGWYGDSSSNESTYGALADLGITIDSQTGQMTLSETKLDDAIAADPDSIGKMFKGSGETEGLATALGSVLTKYAGDTESKTDGIIKTATDNLNSQLKNINTQIDKTQQLIDSQVNRYRVQFQNLDSIMSKLNGMSSSITALMSSMSS</sequence>
<evidence type="ECO:0000256" key="5">
    <source>
        <dbReference type="ARBA" id="ARBA00023143"/>
    </source>
</evidence>
<proteinExistence type="inferred from homology"/>
<dbReference type="InterPro" id="IPR003481">
    <property type="entry name" value="FliD_N"/>
</dbReference>
<evidence type="ECO:0000256" key="4">
    <source>
        <dbReference type="ARBA" id="ARBA00023054"/>
    </source>
</evidence>
<dbReference type="PANTHER" id="PTHR30288">
    <property type="entry name" value="FLAGELLAR CAP/ASSEMBLY PROTEIN FLID"/>
    <property type="match status" value="1"/>
</dbReference>
<evidence type="ECO:0000313" key="10">
    <source>
        <dbReference type="EMBL" id="RPE04627.1"/>
    </source>
</evidence>
<keyword evidence="5 7" id="KW-0975">Bacterial flagellum</keyword>
<comment type="function">
    <text evidence="7">Required for morphogenesis and for the elongation of the flagellar filament by facilitating polymerization of the flagellin monomers at the tip of growing filament. Forms a capping structure, which prevents flagellin subunits (transported through the central channel of the flagellum) from leaking out without polymerization at the distal end.</text>
</comment>
<accession>A0A3N4PJP0</accession>
<dbReference type="Pfam" id="PF02465">
    <property type="entry name" value="FliD_N"/>
    <property type="match status" value="1"/>
</dbReference>
<dbReference type="GO" id="GO:0007155">
    <property type="term" value="P:cell adhesion"/>
    <property type="evidence" value="ECO:0007669"/>
    <property type="project" value="InterPro"/>
</dbReference>
<evidence type="ECO:0000256" key="1">
    <source>
        <dbReference type="ARBA" id="ARBA00009764"/>
    </source>
</evidence>
<dbReference type="GO" id="GO:0009424">
    <property type="term" value="C:bacterial-type flagellum hook"/>
    <property type="evidence" value="ECO:0007669"/>
    <property type="project" value="UniProtKB-UniRule"/>
</dbReference>
<dbReference type="Pfam" id="PF07195">
    <property type="entry name" value="FliD_C"/>
    <property type="match status" value="1"/>
</dbReference>
<feature type="domain" description="Flagellar hook-associated protein 2 C-terminal" evidence="9">
    <location>
        <begin position="236"/>
        <end position="483"/>
    </location>
</feature>
<keyword evidence="10" id="KW-0966">Cell projection</keyword>
<dbReference type="OrthoDB" id="5980200at2"/>
<dbReference type="GO" id="GO:0005576">
    <property type="term" value="C:extracellular region"/>
    <property type="evidence" value="ECO:0007669"/>
    <property type="project" value="UniProtKB-SubCell"/>
</dbReference>
<dbReference type="EMBL" id="RMVG01000001">
    <property type="protein sequence ID" value="RPE04627.1"/>
    <property type="molecule type" value="Genomic_DNA"/>
</dbReference>
<keyword evidence="4 7" id="KW-0175">Coiled coil</keyword>
<feature type="coiled-coil region" evidence="7">
    <location>
        <begin position="440"/>
        <end position="467"/>
    </location>
</feature>
<comment type="function">
    <text evidence="6">Required for the morphogenesis and for the elongation of the flagellar filament by facilitating polymerization of the flagellin monomers at the tip of growing filament. Forms a capping structure, which prevents flagellin subunits (transported through the central channel of the flagellum) from leaking out without polymerization at the distal end.</text>
</comment>
<dbReference type="PANTHER" id="PTHR30288:SF0">
    <property type="entry name" value="FLAGELLAR HOOK-ASSOCIATED PROTEIN 2"/>
    <property type="match status" value="1"/>
</dbReference>
<dbReference type="RefSeq" id="WP_123798284.1">
    <property type="nucleotide sequence ID" value="NZ_RMVG01000001.1"/>
</dbReference>
<comment type="subcellular location">
    <subcellularLocation>
        <location evidence="7">Secreted</location>
    </subcellularLocation>
    <subcellularLocation>
        <location evidence="7">Bacterial flagellum</location>
    </subcellularLocation>
</comment>
<evidence type="ECO:0000256" key="3">
    <source>
        <dbReference type="ARBA" id="ARBA00016246"/>
    </source>
</evidence>
<keyword evidence="7" id="KW-0964">Secreted</keyword>
<name>A0A3N4PJP0_9GAMM</name>
<dbReference type="AlphaFoldDB" id="A0A3N4PJP0"/>
<dbReference type="GO" id="GO:0071973">
    <property type="term" value="P:bacterial-type flagellum-dependent cell motility"/>
    <property type="evidence" value="ECO:0007669"/>
    <property type="project" value="TreeGrafter"/>
</dbReference>
<comment type="subunit">
    <text evidence="2 7">Homopentamer.</text>
</comment>